<dbReference type="Proteomes" id="UP000263900">
    <property type="component" value="Chromosome"/>
</dbReference>
<dbReference type="Gene3D" id="2.120.10.30">
    <property type="entry name" value="TolB, C-terminal domain"/>
    <property type="match status" value="1"/>
</dbReference>
<gene>
    <name evidence="1" type="ORF">D3H65_04315</name>
</gene>
<name>A0A3B7MJN1_9BACT</name>
<dbReference type="EMBL" id="CP032157">
    <property type="protein sequence ID" value="AXY73246.1"/>
    <property type="molecule type" value="Genomic_DNA"/>
</dbReference>
<sequence>MNMGAINICLPNDPNIAIMIPLVKVSPNLRFLLMLFIFAATLSCNGIRDGYVAAGNPVIIQLDSGNSFISLADLADSLQIVKLDTSDNSPFSEPENQRVMYVEGKIIVFDVKYMSIKVFDGSGKYLNSIGKLGMGMGAFVRAEDIQYYPPHRSIVVLCNKPTKICEFALGGQLIKDTEINFFASSFVMPSANTRIFFVNQNKSEISKDKNIIITDSAYKVQARLFDLPENILSTIRFSGVLHLVNNEVYFAPAFSNIYYTIKGDTAQPVYQVDYGKKNIPPGIQEDTLLFNSAKYGFQYETFIKNDNYVGFNYLNKNVCMAFYNLQTGKTITGDIRLDSLNMLFSSYTYGFGDKKYATFLNGKKISAFVRRNADQIREKYPDIGRELSALKPDENPSLLIYALKQ</sequence>
<proteinExistence type="predicted"/>
<dbReference type="Pfam" id="PF17170">
    <property type="entry name" value="DUF5128"/>
    <property type="match status" value="1"/>
</dbReference>
<evidence type="ECO:0000313" key="1">
    <source>
        <dbReference type="EMBL" id="AXY73246.1"/>
    </source>
</evidence>
<dbReference type="InterPro" id="IPR011042">
    <property type="entry name" value="6-blade_b-propeller_TolB-like"/>
</dbReference>
<accession>A0A3B7MJN1</accession>
<evidence type="ECO:0000313" key="2">
    <source>
        <dbReference type="Proteomes" id="UP000263900"/>
    </source>
</evidence>
<dbReference type="KEGG" id="pseg:D3H65_04315"/>
<dbReference type="SUPFAM" id="SSF63825">
    <property type="entry name" value="YWTD domain"/>
    <property type="match status" value="1"/>
</dbReference>
<organism evidence="1 2">
    <name type="scientific">Paraflavitalea soli</name>
    <dbReference type="NCBI Taxonomy" id="2315862"/>
    <lineage>
        <taxon>Bacteria</taxon>
        <taxon>Pseudomonadati</taxon>
        <taxon>Bacteroidota</taxon>
        <taxon>Chitinophagia</taxon>
        <taxon>Chitinophagales</taxon>
        <taxon>Chitinophagaceae</taxon>
        <taxon>Paraflavitalea</taxon>
    </lineage>
</organism>
<dbReference type="AlphaFoldDB" id="A0A3B7MJN1"/>
<reference evidence="1 2" key="1">
    <citation type="submission" date="2018-09" db="EMBL/GenBank/DDBJ databases">
        <title>Genome sequencing of strain 6GH32-13.</title>
        <authorList>
            <person name="Weon H.-Y."/>
            <person name="Heo J."/>
            <person name="Kwon S.-W."/>
        </authorList>
    </citation>
    <scope>NUCLEOTIDE SEQUENCE [LARGE SCALE GENOMIC DNA]</scope>
    <source>
        <strain evidence="1 2">5GH32-13</strain>
    </source>
</reference>
<protein>
    <submittedName>
        <fullName evidence="1">6-bladed beta-propeller</fullName>
    </submittedName>
</protein>
<keyword evidence="2" id="KW-1185">Reference proteome</keyword>
<dbReference type="OrthoDB" id="818842at2"/>